<protein>
    <submittedName>
        <fullName evidence="1">Uncharacterized protein</fullName>
    </submittedName>
</protein>
<name>A0A6C0L077_9ZZZZ</name>
<reference evidence="1" key="1">
    <citation type="journal article" date="2020" name="Nature">
        <title>Giant virus diversity and host interactions through global metagenomics.</title>
        <authorList>
            <person name="Schulz F."/>
            <person name="Roux S."/>
            <person name="Paez-Espino D."/>
            <person name="Jungbluth S."/>
            <person name="Walsh D.A."/>
            <person name="Denef V.J."/>
            <person name="McMahon K.D."/>
            <person name="Konstantinidis K.T."/>
            <person name="Eloe-Fadrosh E.A."/>
            <person name="Kyrpides N.C."/>
            <person name="Woyke T."/>
        </authorList>
    </citation>
    <scope>NUCLEOTIDE SEQUENCE</scope>
    <source>
        <strain evidence="1">GVMAG-S-3300013286-35</strain>
    </source>
</reference>
<dbReference type="AlphaFoldDB" id="A0A6C0L077"/>
<evidence type="ECO:0000313" key="1">
    <source>
        <dbReference type="EMBL" id="QHU21948.1"/>
    </source>
</evidence>
<organism evidence="1">
    <name type="scientific">viral metagenome</name>
    <dbReference type="NCBI Taxonomy" id="1070528"/>
    <lineage>
        <taxon>unclassified sequences</taxon>
        <taxon>metagenomes</taxon>
        <taxon>organismal metagenomes</taxon>
    </lineage>
</organism>
<accession>A0A6C0L077</accession>
<dbReference type="EMBL" id="MN740993">
    <property type="protein sequence ID" value="QHU21948.1"/>
    <property type="molecule type" value="Genomic_DNA"/>
</dbReference>
<proteinExistence type="predicted"/>
<sequence length="115" mass="12760">MLYVGYPVYFETALKLIPPSPGTSLHDLLATQGVTLYEIDKGVCILGLEVAEIHIADRAYQSVDDGLRHILDAKKKVVTGLKALNANLSRFEIAPMEQETIWVENPEPYLITTGF</sequence>